<comment type="caution">
    <text evidence="1">The sequence shown here is derived from an EMBL/GenBank/DDBJ whole genome shotgun (WGS) entry which is preliminary data.</text>
</comment>
<protein>
    <submittedName>
        <fullName evidence="1">Uncharacterized protein</fullName>
    </submittedName>
</protein>
<dbReference type="Proteomes" id="UP001500171">
    <property type="component" value="Unassembled WGS sequence"/>
</dbReference>
<name>A0ABP9NCT1_9GAMM</name>
<sequence length="66" mass="7373">MKNQSILNIATSNDTVQINIDSYAKLEQAELLARFLLSADHTNKNEFIIAVSCIADLLYSVMKKAK</sequence>
<evidence type="ECO:0000313" key="1">
    <source>
        <dbReference type="EMBL" id="GAA5113433.1"/>
    </source>
</evidence>
<dbReference type="EMBL" id="BAABHY010000006">
    <property type="protein sequence ID" value="GAA5113433.1"/>
    <property type="molecule type" value="Genomic_DNA"/>
</dbReference>
<dbReference type="RefSeq" id="WP_345492097.1">
    <property type="nucleotide sequence ID" value="NZ_BAABHY010000006.1"/>
</dbReference>
<organism evidence="1 2">
    <name type="scientific">Orbus sasakiae</name>
    <dbReference type="NCBI Taxonomy" id="1078475"/>
    <lineage>
        <taxon>Bacteria</taxon>
        <taxon>Pseudomonadati</taxon>
        <taxon>Pseudomonadota</taxon>
        <taxon>Gammaproteobacteria</taxon>
        <taxon>Orbales</taxon>
        <taxon>Orbaceae</taxon>
        <taxon>Orbus</taxon>
    </lineage>
</organism>
<keyword evidence="2" id="KW-1185">Reference proteome</keyword>
<gene>
    <name evidence="1" type="ORF">GCM10023211_21560</name>
</gene>
<reference evidence="2" key="1">
    <citation type="journal article" date="2019" name="Int. J. Syst. Evol. Microbiol.">
        <title>The Global Catalogue of Microorganisms (GCM) 10K type strain sequencing project: providing services to taxonomists for standard genome sequencing and annotation.</title>
        <authorList>
            <consortium name="The Broad Institute Genomics Platform"/>
            <consortium name="The Broad Institute Genome Sequencing Center for Infectious Disease"/>
            <person name="Wu L."/>
            <person name="Ma J."/>
        </authorList>
    </citation>
    <scope>NUCLEOTIDE SEQUENCE [LARGE SCALE GENOMIC DNA]</scope>
    <source>
        <strain evidence="2">JCM 18050</strain>
    </source>
</reference>
<evidence type="ECO:0000313" key="2">
    <source>
        <dbReference type="Proteomes" id="UP001500171"/>
    </source>
</evidence>
<accession>A0ABP9NCT1</accession>
<proteinExistence type="predicted"/>